<evidence type="ECO:0000313" key="10">
    <source>
        <dbReference type="EMBL" id="EHL79555.1"/>
    </source>
</evidence>
<evidence type="ECO:0000259" key="9">
    <source>
        <dbReference type="Pfam" id="PF02803"/>
    </source>
</evidence>
<proteinExistence type="inferred from homology"/>
<dbReference type="InterPro" id="IPR020613">
    <property type="entry name" value="Thiolase_CS"/>
</dbReference>
<dbReference type="PATRIC" id="fig|665952.3.peg.225"/>
<dbReference type="PROSITE" id="PS00098">
    <property type="entry name" value="THIOLASE_1"/>
    <property type="match status" value="1"/>
</dbReference>
<feature type="active site" description="Proton acceptor" evidence="6">
    <location>
        <position position="347"/>
    </location>
</feature>
<evidence type="ECO:0000256" key="3">
    <source>
        <dbReference type="ARBA" id="ARBA00022679"/>
    </source>
</evidence>
<name>G9QH48_9BACI</name>
<dbReference type="PROSITE" id="PS00099">
    <property type="entry name" value="THIOLASE_3"/>
    <property type="match status" value="1"/>
</dbReference>
<sequence>MREAVIVAGARTPVGKAKKGTLATVRPDDLGALVVKETLKRAGNYEGNIDDLIIGCAMPEAEQGQNVARNIGALAGLPHTVPAITINRFCSSGLQAIAFAAEKIMVGHADTIIAGGTESMSMVPMMGHVVRPNAKLAETAPEYYMSMGHTAEQVAKKFGVTREDQDAFAVRSHQRAAKAIASGKFDDEIVPVEATVRSVGPDHRLVEKTVTLTKDEGVRPNTNMEVLAQLRPAFSANGTVTAGNASQTSDGAAAVMVMDREKAESLGLKPMAKFRSFAVGGVPPEIMGIGPVVAVPKALKLAGLEVSDIGLFELNEAFASQSIQVIRELNLDEEKVNVNGGAIALGHPLGCTGAKLTLTLLHEMKRRNVQFGVVTMCIGGGMGAAGVFELID</sequence>
<dbReference type="GO" id="GO:0010124">
    <property type="term" value="P:phenylacetate catabolic process"/>
    <property type="evidence" value="ECO:0007669"/>
    <property type="project" value="TreeGrafter"/>
</dbReference>
<dbReference type="PANTHER" id="PTHR43853">
    <property type="entry name" value="3-KETOACYL-COA THIOLASE, PEROXISOMAL"/>
    <property type="match status" value="1"/>
</dbReference>
<evidence type="ECO:0000256" key="5">
    <source>
        <dbReference type="ARBA" id="ARBA00024073"/>
    </source>
</evidence>
<evidence type="ECO:0000256" key="2">
    <source>
        <dbReference type="ARBA" id="ARBA00010982"/>
    </source>
</evidence>
<dbReference type="PANTHER" id="PTHR43853:SF21">
    <property type="entry name" value="STEROID 3-KETOACYL-COA THIOLASE"/>
    <property type="match status" value="1"/>
</dbReference>
<evidence type="ECO:0000256" key="7">
    <source>
        <dbReference type="RuleBase" id="RU003557"/>
    </source>
</evidence>
<dbReference type="InterPro" id="IPR050215">
    <property type="entry name" value="Thiolase-like_sf_Thiolase"/>
</dbReference>
<evidence type="ECO:0000256" key="1">
    <source>
        <dbReference type="ARBA" id="ARBA00005189"/>
    </source>
</evidence>
<comment type="caution">
    <text evidence="10">The sequence shown here is derived from an EMBL/GenBank/DDBJ whole genome shotgun (WGS) entry which is preliminary data.</text>
</comment>
<organism evidence="10 11">
    <name type="scientific">Bacillus smithii 7_3_47FAA</name>
    <dbReference type="NCBI Taxonomy" id="665952"/>
    <lineage>
        <taxon>Bacteria</taxon>
        <taxon>Bacillati</taxon>
        <taxon>Bacillota</taxon>
        <taxon>Bacilli</taxon>
        <taxon>Bacillales</taxon>
        <taxon>Bacillaceae</taxon>
        <taxon>Bacillus</taxon>
    </lineage>
</organism>
<dbReference type="InterPro" id="IPR020617">
    <property type="entry name" value="Thiolase_C"/>
</dbReference>
<evidence type="ECO:0000313" key="11">
    <source>
        <dbReference type="Proteomes" id="UP000011747"/>
    </source>
</evidence>
<accession>G9QH48</accession>
<dbReference type="PIRSF" id="PIRSF000429">
    <property type="entry name" value="Ac-CoA_Ac_transf"/>
    <property type="match status" value="1"/>
</dbReference>
<dbReference type="NCBIfam" id="TIGR01930">
    <property type="entry name" value="AcCoA-C-Actrans"/>
    <property type="match status" value="1"/>
</dbReference>
<dbReference type="Pfam" id="PF00108">
    <property type="entry name" value="Thiolase_N"/>
    <property type="match status" value="1"/>
</dbReference>
<protein>
    <recommendedName>
        <fullName evidence="5">acetyl-CoA C-acyltransferase</fullName>
        <ecNumber evidence="5">2.3.1.16</ecNumber>
    </recommendedName>
</protein>
<dbReference type="Proteomes" id="UP000011747">
    <property type="component" value="Unassembled WGS sequence"/>
</dbReference>
<dbReference type="SUPFAM" id="SSF53901">
    <property type="entry name" value="Thiolase-like"/>
    <property type="match status" value="2"/>
</dbReference>
<keyword evidence="3 7" id="KW-0808">Transferase</keyword>
<dbReference type="InterPro" id="IPR020610">
    <property type="entry name" value="Thiolase_AS"/>
</dbReference>
<dbReference type="RefSeq" id="WP_003352500.1">
    <property type="nucleotide sequence ID" value="NZ_JH414740.1"/>
</dbReference>
<dbReference type="EMBL" id="ACWF01000007">
    <property type="protein sequence ID" value="EHL79555.1"/>
    <property type="molecule type" value="Genomic_DNA"/>
</dbReference>
<dbReference type="GO" id="GO:0006635">
    <property type="term" value="P:fatty acid beta-oxidation"/>
    <property type="evidence" value="ECO:0007669"/>
    <property type="project" value="TreeGrafter"/>
</dbReference>
<feature type="domain" description="Thiolase N-terminal" evidence="8">
    <location>
        <begin position="5"/>
        <end position="260"/>
    </location>
</feature>
<dbReference type="GO" id="GO:0005737">
    <property type="term" value="C:cytoplasm"/>
    <property type="evidence" value="ECO:0007669"/>
    <property type="project" value="UniProtKB-ARBA"/>
</dbReference>
<reference evidence="10 11" key="1">
    <citation type="submission" date="2011-09" db="EMBL/GenBank/DDBJ databases">
        <title>The Genome Sequence of Bacillus smithii 7_3_47FAA.</title>
        <authorList>
            <consortium name="The Broad Institute Genome Sequencing Platform"/>
            <person name="Earl A."/>
            <person name="Ward D."/>
            <person name="Feldgarden M."/>
            <person name="Gevers D."/>
            <person name="Daigneault M."/>
            <person name="Strauss J."/>
            <person name="Allen-Vercoe E."/>
            <person name="Young S.K."/>
            <person name="Zeng Q."/>
            <person name="Gargeya S."/>
            <person name="Fitzgerald M."/>
            <person name="Haas B."/>
            <person name="Abouelleil A."/>
            <person name="Alvarado L."/>
            <person name="Arachchi H.M."/>
            <person name="Berlin A."/>
            <person name="Brown A."/>
            <person name="Chapman S.B."/>
            <person name="Chen Z."/>
            <person name="Dunbar C."/>
            <person name="Freedman E."/>
            <person name="Gearin G."/>
            <person name="Goldberg J."/>
            <person name="Griggs A."/>
            <person name="Gujja S."/>
            <person name="Heiman D."/>
            <person name="Howarth C."/>
            <person name="Larson L."/>
            <person name="Lui A."/>
            <person name="MacDonald P.J.P."/>
            <person name="Montmayeur A."/>
            <person name="Murphy C."/>
            <person name="Neiman D."/>
            <person name="Pearson M."/>
            <person name="Priest M."/>
            <person name="Roberts A."/>
            <person name="Saif S."/>
            <person name="Shea T."/>
            <person name="Shenoy N."/>
            <person name="Sisk P."/>
            <person name="Stolte C."/>
            <person name="Sykes S."/>
            <person name="Wortman J."/>
            <person name="Nusbaum C."/>
            <person name="Birren B."/>
        </authorList>
    </citation>
    <scope>NUCLEOTIDE SEQUENCE [LARGE SCALE GENOMIC DNA]</scope>
    <source>
        <strain evidence="10 11">7_3_47FAA</strain>
    </source>
</reference>
<evidence type="ECO:0000259" key="8">
    <source>
        <dbReference type="Pfam" id="PF00108"/>
    </source>
</evidence>
<dbReference type="GO" id="GO:0003988">
    <property type="term" value="F:acetyl-CoA C-acyltransferase activity"/>
    <property type="evidence" value="ECO:0007669"/>
    <property type="project" value="UniProtKB-EC"/>
</dbReference>
<dbReference type="NCBIfam" id="NF005805">
    <property type="entry name" value="PRK07661.1"/>
    <property type="match status" value="1"/>
</dbReference>
<keyword evidence="11" id="KW-1185">Reference proteome</keyword>
<evidence type="ECO:0000256" key="6">
    <source>
        <dbReference type="PIRSR" id="PIRSR000429-1"/>
    </source>
</evidence>
<dbReference type="Gene3D" id="3.40.47.10">
    <property type="match status" value="1"/>
</dbReference>
<gene>
    <name evidence="10" type="ORF">HMPREF1015_01107</name>
</gene>
<evidence type="ECO:0000256" key="4">
    <source>
        <dbReference type="ARBA" id="ARBA00023315"/>
    </source>
</evidence>
<dbReference type="PROSITE" id="PS00737">
    <property type="entry name" value="THIOLASE_2"/>
    <property type="match status" value="1"/>
</dbReference>
<dbReference type="CDD" id="cd00751">
    <property type="entry name" value="thiolase"/>
    <property type="match status" value="1"/>
</dbReference>
<dbReference type="HOGENOM" id="CLU_031026_1_1_9"/>
<comment type="similarity">
    <text evidence="2 7">Belongs to the thiolase-like superfamily. Thiolase family.</text>
</comment>
<feature type="domain" description="Thiolase C-terminal" evidence="9">
    <location>
        <begin position="268"/>
        <end position="389"/>
    </location>
</feature>
<comment type="pathway">
    <text evidence="1">Lipid metabolism.</text>
</comment>
<feature type="active site" description="Proton acceptor" evidence="6">
    <location>
        <position position="377"/>
    </location>
</feature>
<dbReference type="Pfam" id="PF02803">
    <property type="entry name" value="Thiolase_C"/>
    <property type="match status" value="1"/>
</dbReference>
<keyword evidence="4 7" id="KW-0012">Acyltransferase</keyword>
<dbReference type="FunFam" id="3.40.47.10:FF:000010">
    <property type="entry name" value="Acetyl-CoA acetyltransferase (Thiolase)"/>
    <property type="match status" value="1"/>
</dbReference>
<dbReference type="GeneID" id="87582724"/>
<dbReference type="EC" id="2.3.1.16" evidence="5"/>
<dbReference type="InterPro" id="IPR020616">
    <property type="entry name" value="Thiolase_N"/>
</dbReference>
<dbReference type="InterPro" id="IPR016039">
    <property type="entry name" value="Thiolase-like"/>
</dbReference>
<dbReference type="InterPro" id="IPR002155">
    <property type="entry name" value="Thiolase"/>
</dbReference>
<feature type="active site" description="Acyl-thioester intermediate" evidence="6">
    <location>
        <position position="90"/>
    </location>
</feature>
<dbReference type="AlphaFoldDB" id="G9QH48"/>
<dbReference type="InterPro" id="IPR020615">
    <property type="entry name" value="Thiolase_acyl_enz_int_AS"/>
</dbReference>